<protein>
    <submittedName>
        <fullName evidence="2">Uncharacterized protein</fullName>
    </submittedName>
</protein>
<keyword evidence="1" id="KW-1133">Transmembrane helix</keyword>
<dbReference type="GeneID" id="92182442"/>
<dbReference type="Proteomes" id="UP001388673">
    <property type="component" value="Unassembled WGS sequence"/>
</dbReference>
<evidence type="ECO:0000313" key="2">
    <source>
        <dbReference type="EMBL" id="KAK8849848.1"/>
    </source>
</evidence>
<organism evidence="2 3">
    <name type="scientific">Kwoniella newhampshirensis</name>
    <dbReference type="NCBI Taxonomy" id="1651941"/>
    <lineage>
        <taxon>Eukaryota</taxon>
        <taxon>Fungi</taxon>
        <taxon>Dikarya</taxon>
        <taxon>Basidiomycota</taxon>
        <taxon>Agaricomycotina</taxon>
        <taxon>Tremellomycetes</taxon>
        <taxon>Tremellales</taxon>
        <taxon>Cryptococcaceae</taxon>
        <taxon>Kwoniella</taxon>
    </lineage>
</organism>
<keyword evidence="1" id="KW-0812">Transmembrane</keyword>
<dbReference type="PANTHER" id="PTHR46830">
    <property type="entry name" value="TRANSFERASE, PUTATIVE-RELATED"/>
    <property type="match status" value="1"/>
</dbReference>
<proteinExistence type="predicted"/>
<dbReference type="PANTHER" id="PTHR46830:SF2">
    <property type="entry name" value="ALPHA-1,4-N-ACETYLGLUCOSAMINYLTRANSFERASE"/>
    <property type="match status" value="1"/>
</dbReference>
<keyword evidence="1" id="KW-0472">Membrane</keyword>
<gene>
    <name evidence="2" type="ORF">IAR55_005184</name>
</gene>
<evidence type="ECO:0000313" key="3">
    <source>
        <dbReference type="Proteomes" id="UP001388673"/>
    </source>
</evidence>
<sequence length="279" mass="31905">MTSQGDMRSAISSMLDEVLKLANQAARSRAIRTWSILVGGLTIILCFFIQADTISVGLPASISQLNSSAWFSPGERPVSPFLFDRSEWPGDRGPSMVQAFEHMPDWPDIPITYKAKGHRVPNIVHYTYLTHEDGVPNKDPLHYLYYLGMRSTIEVLKPDVLILIRPFDELMYEPATMAFQRHPEEDYFCSYEYFDGTKWDYNSGGKPMELARAYPEDIQALNGLAVYFPLWYNTWNMLFRDDHDFRATGQYGFVGPNDEEIWAQLHPVVNDTAVEVTVS</sequence>
<feature type="transmembrane region" description="Helical" evidence="1">
    <location>
        <begin position="30"/>
        <end position="51"/>
    </location>
</feature>
<evidence type="ECO:0000256" key="1">
    <source>
        <dbReference type="SAM" id="Phobius"/>
    </source>
</evidence>
<dbReference type="RefSeq" id="XP_066801736.1">
    <property type="nucleotide sequence ID" value="XM_066948277.1"/>
</dbReference>
<reference evidence="2 3" key="1">
    <citation type="journal article" date="2024" name="bioRxiv">
        <title>Comparative genomics of Cryptococcus and Kwoniella reveals pathogenesis evolution and contrasting karyotype dynamics via intercentromeric recombination or chromosome fusion.</title>
        <authorList>
            <person name="Coelho M.A."/>
            <person name="David-Palma M."/>
            <person name="Shea T."/>
            <person name="Bowers K."/>
            <person name="McGinley-Smith S."/>
            <person name="Mohammad A.W."/>
            <person name="Gnirke A."/>
            <person name="Yurkov A.M."/>
            <person name="Nowrousian M."/>
            <person name="Sun S."/>
            <person name="Cuomo C.A."/>
            <person name="Heitman J."/>
        </authorList>
    </citation>
    <scope>NUCLEOTIDE SEQUENCE [LARGE SCALE GENOMIC DNA]</scope>
    <source>
        <strain evidence="2 3">CBS 13917</strain>
    </source>
</reference>
<keyword evidence="3" id="KW-1185">Reference proteome</keyword>
<name>A0AAW0YUZ1_9TREE</name>
<comment type="caution">
    <text evidence="2">The sequence shown here is derived from an EMBL/GenBank/DDBJ whole genome shotgun (WGS) entry which is preliminary data.</text>
</comment>
<dbReference type="KEGG" id="kne:92182442"/>
<dbReference type="AlphaFoldDB" id="A0AAW0YUZ1"/>
<accession>A0AAW0YUZ1</accession>
<dbReference type="EMBL" id="JBCAWK010000009">
    <property type="protein sequence ID" value="KAK8849848.1"/>
    <property type="molecule type" value="Genomic_DNA"/>
</dbReference>